<keyword evidence="2" id="KW-1185">Reference proteome</keyword>
<protein>
    <submittedName>
        <fullName evidence="1">Class I SAM-dependent methyltransferase</fullName>
    </submittedName>
</protein>
<gene>
    <name evidence="1" type="ORF">GTP77_17850</name>
</gene>
<reference evidence="1 2" key="1">
    <citation type="submission" date="2019-12" db="EMBL/GenBank/DDBJ databases">
        <title>Novel species isolated from a subtropical stream in China.</title>
        <authorList>
            <person name="Lu H."/>
        </authorList>
    </citation>
    <scope>NUCLEOTIDE SEQUENCE [LARGE SCALE GENOMIC DNA]</scope>
    <source>
        <strain evidence="1 2">FT127W</strain>
    </source>
</reference>
<dbReference type="InterPro" id="IPR029063">
    <property type="entry name" value="SAM-dependent_MTases_sf"/>
</dbReference>
<sequence length="258" mass="28529">MLSSTSFLFVLFILLLCGYTLHKVRLVHLLLHEVRDHALREPASLYRQLEALQGLYAELNLCRSLPATRGWAASPDLLLELARHAQAACPQVVLECSSGTSTLVLARCMQLNGSGMVYSLEHDPLYAQHTRRELERHGLSAWARVLDAPLQPQQFGAATWPWYAPDALRGALPQPAQVDLLVIDGPPQATRQLARYPAGPALFPLLADGAVVFLDDSDRPGEQRILALWKEEFPEFEHSSKPCEKGCALLTRRAGGHG</sequence>
<dbReference type="AlphaFoldDB" id="A0A7X4KNS8"/>
<dbReference type="Gene3D" id="3.40.50.150">
    <property type="entry name" value="Vaccinia Virus protein VP39"/>
    <property type="match status" value="1"/>
</dbReference>
<evidence type="ECO:0000313" key="1">
    <source>
        <dbReference type="EMBL" id="MYN09190.1"/>
    </source>
</evidence>
<dbReference type="Pfam" id="PF13578">
    <property type="entry name" value="Methyltransf_24"/>
    <property type="match status" value="1"/>
</dbReference>
<dbReference type="RefSeq" id="WP_161073486.1">
    <property type="nucleotide sequence ID" value="NZ_WWCU01000020.1"/>
</dbReference>
<dbReference type="GO" id="GO:0032259">
    <property type="term" value="P:methylation"/>
    <property type="evidence" value="ECO:0007669"/>
    <property type="project" value="UniProtKB-KW"/>
</dbReference>
<name>A0A7X4KNS8_9BURK</name>
<keyword evidence="1" id="KW-0808">Transferase</keyword>
<evidence type="ECO:0000313" key="2">
    <source>
        <dbReference type="Proteomes" id="UP000450676"/>
    </source>
</evidence>
<accession>A0A7X4KNS8</accession>
<proteinExistence type="predicted"/>
<organism evidence="1 2">
    <name type="scientific">Pseudoduganella aquatica</name>
    <dbReference type="NCBI Taxonomy" id="2660641"/>
    <lineage>
        <taxon>Bacteria</taxon>
        <taxon>Pseudomonadati</taxon>
        <taxon>Pseudomonadota</taxon>
        <taxon>Betaproteobacteria</taxon>
        <taxon>Burkholderiales</taxon>
        <taxon>Oxalobacteraceae</taxon>
        <taxon>Telluria group</taxon>
        <taxon>Pseudoduganella</taxon>
    </lineage>
</organism>
<dbReference type="GO" id="GO:0008168">
    <property type="term" value="F:methyltransferase activity"/>
    <property type="evidence" value="ECO:0007669"/>
    <property type="project" value="UniProtKB-KW"/>
</dbReference>
<dbReference type="EMBL" id="WWCU01000020">
    <property type="protein sequence ID" value="MYN09190.1"/>
    <property type="molecule type" value="Genomic_DNA"/>
</dbReference>
<comment type="caution">
    <text evidence="1">The sequence shown here is derived from an EMBL/GenBank/DDBJ whole genome shotgun (WGS) entry which is preliminary data.</text>
</comment>
<dbReference type="Proteomes" id="UP000450676">
    <property type="component" value="Unassembled WGS sequence"/>
</dbReference>
<dbReference type="SUPFAM" id="SSF53335">
    <property type="entry name" value="S-adenosyl-L-methionine-dependent methyltransferases"/>
    <property type="match status" value="1"/>
</dbReference>
<keyword evidence="1" id="KW-0489">Methyltransferase</keyword>